<dbReference type="CDD" id="cd00610">
    <property type="entry name" value="OAT_like"/>
    <property type="match status" value="1"/>
</dbReference>
<dbReference type="InterPro" id="IPR050103">
    <property type="entry name" value="Class-III_PLP-dep_AT"/>
</dbReference>
<evidence type="ECO:0000256" key="1">
    <source>
        <dbReference type="ARBA" id="ARBA00001933"/>
    </source>
</evidence>
<gene>
    <name evidence="6" type="ORF">AB0E65_15460</name>
</gene>
<keyword evidence="2 6" id="KW-0032">Aminotransferase</keyword>
<evidence type="ECO:0000256" key="2">
    <source>
        <dbReference type="ARBA" id="ARBA00022576"/>
    </source>
</evidence>
<dbReference type="Pfam" id="PF00202">
    <property type="entry name" value="Aminotran_3"/>
    <property type="match status" value="1"/>
</dbReference>
<dbReference type="InterPro" id="IPR049704">
    <property type="entry name" value="Aminotrans_3_PPA_site"/>
</dbReference>
<name>A0ABV2YJ69_9ACTN</name>
<dbReference type="GO" id="GO:0008483">
    <property type="term" value="F:transaminase activity"/>
    <property type="evidence" value="ECO:0007669"/>
    <property type="project" value="UniProtKB-KW"/>
</dbReference>
<dbReference type="InterPro" id="IPR005814">
    <property type="entry name" value="Aminotrans_3"/>
</dbReference>
<comment type="cofactor">
    <cofactor evidence="1">
        <name>pyridoxal 5'-phosphate</name>
        <dbReference type="ChEBI" id="CHEBI:597326"/>
    </cofactor>
</comment>
<dbReference type="RefSeq" id="WP_108952285.1">
    <property type="nucleotide sequence ID" value="NZ_BEVZ01000002.1"/>
</dbReference>
<sequence>MTVIQESRVGSEEDILRLYRAHLSKGRATLAELFGSHMEVESSGAWLTTSDGERFLNAGGYGVFIMGARHPLVVEAVERQLRTHPTSTRILLEPTVARAAEALVSVMPPGLDRVHFALSGAEAVETGLKLARAGGFKRTVSMNGGYHGKTLGALSATAKEVYQRPFRPLVPDFTHLPFGDADALEAELSAHPGEVCVILEPVQGEGGVVIPPKGHLKRVEELVREYEGFLILDEVQTGFGRLGEWWGADIDGITPDVLLTGKALGGGVLPVSAAVATRKAFRPFDKDPFVHTATFSGQPLLMAAVQGAIQAVQQERLVTRAMDLGARLLPRLTEIARRNIPDLLVEVRGRGLLIGIELVEAGLAGELLIELFNHGVVANHSMNGSAVVRFTPPATLDDAEVAYLLDSFDRATLALVQGIARMPEGGN</sequence>
<proteinExistence type="inferred from homology"/>
<keyword evidence="4 5" id="KW-0663">Pyridoxal phosphate</keyword>
<organism evidence="6 7">
    <name type="scientific">Streptomyces fragilis</name>
    <dbReference type="NCBI Taxonomy" id="67301"/>
    <lineage>
        <taxon>Bacteria</taxon>
        <taxon>Bacillati</taxon>
        <taxon>Actinomycetota</taxon>
        <taxon>Actinomycetes</taxon>
        <taxon>Kitasatosporales</taxon>
        <taxon>Streptomycetaceae</taxon>
        <taxon>Streptomyces</taxon>
    </lineage>
</organism>
<dbReference type="PIRSF" id="PIRSF000521">
    <property type="entry name" value="Transaminase_4ab_Lys_Orn"/>
    <property type="match status" value="1"/>
</dbReference>
<reference evidence="6 7" key="1">
    <citation type="submission" date="2024-06" db="EMBL/GenBank/DDBJ databases">
        <title>The Natural Products Discovery Center: Release of the First 8490 Sequenced Strains for Exploring Actinobacteria Biosynthetic Diversity.</title>
        <authorList>
            <person name="Kalkreuter E."/>
            <person name="Kautsar S.A."/>
            <person name="Yang D."/>
            <person name="Bader C.D."/>
            <person name="Teijaro C.N."/>
            <person name="Fluegel L."/>
            <person name="Davis C.M."/>
            <person name="Simpson J.R."/>
            <person name="Lauterbach L."/>
            <person name="Steele A.D."/>
            <person name="Gui C."/>
            <person name="Meng S."/>
            <person name="Li G."/>
            <person name="Viehrig K."/>
            <person name="Ye F."/>
            <person name="Su P."/>
            <person name="Kiefer A.F."/>
            <person name="Nichols A."/>
            <person name="Cepeda A.J."/>
            <person name="Yan W."/>
            <person name="Fan B."/>
            <person name="Jiang Y."/>
            <person name="Adhikari A."/>
            <person name="Zheng C.-J."/>
            <person name="Schuster L."/>
            <person name="Cowan T.M."/>
            <person name="Smanski M.J."/>
            <person name="Chevrette M.G."/>
            <person name="De Carvalho L.P.S."/>
            <person name="Shen B."/>
        </authorList>
    </citation>
    <scope>NUCLEOTIDE SEQUENCE [LARGE SCALE GENOMIC DNA]</scope>
    <source>
        <strain evidence="6 7">NPDC038104</strain>
    </source>
</reference>
<dbReference type="InterPro" id="IPR015421">
    <property type="entry name" value="PyrdxlP-dep_Trfase_major"/>
</dbReference>
<evidence type="ECO:0000256" key="3">
    <source>
        <dbReference type="ARBA" id="ARBA00022679"/>
    </source>
</evidence>
<dbReference type="Gene3D" id="3.40.640.10">
    <property type="entry name" value="Type I PLP-dependent aspartate aminotransferase-like (Major domain)"/>
    <property type="match status" value="1"/>
</dbReference>
<comment type="similarity">
    <text evidence="5">Belongs to the class-III pyridoxal-phosphate-dependent aminotransferase family.</text>
</comment>
<protein>
    <submittedName>
        <fullName evidence="6">Aminotransferase class III-fold pyridoxal phosphate-dependent enzyme</fullName>
    </submittedName>
</protein>
<comment type="caution">
    <text evidence="6">The sequence shown here is derived from an EMBL/GenBank/DDBJ whole genome shotgun (WGS) entry which is preliminary data.</text>
</comment>
<dbReference type="PANTHER" id="PTHR11986:SF79">
    <property type="entry name" value="ACETYLORNITHINE AMINOTRANSFERASE, MITOCHONDRIAL"/>
    <property type="match status" value="1"/>
</dbReference>
<keyword evidence="3" id="KW-0808">Transferase</keyword>
<dbReference type="InterPro" id="IPR015422">
    <property type="entry name" value="PyrdxlP-dep_Trfase_small"/>
</dbReference>
<evidence type="ECO:0000313" key="7">
    <source>
        <dbReference type="Proteomes" id="UP001550850"/>
    </source>
</evidence>
<dbReference type="PANTHER" id="PTHR11986">
    <property type="entry name" value="AMINOTRANSFERASE CLASS III"/>
    <property type="match status" value="1"/>
</dbReference>
<dbReference type="SUPFAM" id="SSF53383">
    <property type="entry name" value="PLP-dependent transferases"/>
    <property type="match status" value="1"/>
</dbReference>
<dbReference type="EMBL" id="JBEZUR010000021">
    <property type="protein sequence ID" value="MEU3555594.1"/>
    <property type="molecule type" value="Genomic_DNA"/>
</dbReference>
<dbReference type="Proteomes" id="UP001550850">
    <property type="component" value="Unassembled WGS sequence"/>
</dbReference>
<evidence type="ECO:0000256" key="4">
    <source>
        <dbReference type="ARBA" id="ARBA00022898"/>
    </source>
</evidence>
<dbReference type="Gene3D" id="3.90.1150.10">
    <property type="entry name" value="Aspartate Aminotransferase, domain 1"/>
    <property type="match status" value="1"/>
</dbReference>
<dbReference type="PROSITE" id="PS00600">
    <property type="entry name" value="AA_TRANSFER_CLASS_3"/>
    <property type="match status" value="1"/>
</dbReference>
<accession>A0ABV2YJ69</accession>
<keyword evidence="7" id="KW-1185">Reference proteome</keyword>
<evidence type="ECO:0000256" key="5">
    <source>
        <dbReference type="RuleBase" id="RU003560"/>
    </source>
</evidence>
<dbReference type="InterPro" id="IPR015424">
    <property type="entry name" value="PyrdxlP-dep_Trfase"/>
</dbReference>
<evidence type="ECO:0000313" key="6">
    <source>
        <dbReference type="EMBL" id="MEU3555594.1"/>
    </source>
</evidence>